<dbReference type="PANTHER" id="PTHR43283">
    <property type="entry name" value="BETA-LACTAMASE-RELATED"/>
    <property type="match status" value="1"/>
</dbReference>
<feature type="compositionally biased region" description="Basic and acidic residues" evidence="1">
    <location>
        <begin position="367"/>
        <end position="378"/>
    </location>
</feature>
<dbReference type="KEGG" id="hbs:IPV69_01280"/>
<dbReference type="InterPro" id="IPR050789">
    <property type="entry name" value="Diverse_Enzym_Activities"/>
</dbReference>
<protein>
    <submittedName>
        <fullName evidence="3">Beta-lactamase family protein</fullName>
    </submittedName>
</protein>
<evidence type="ECO:0000313" key="4">
    <source>
        <dbReference type="Proteomes" id="UP000593765"/>
    </source>
</evidence>
<dbReference type="InterPro" id="IPR001466">
    <property type="entry name" value="Beta-lactam-related"/>
</dbReference>
<evidence type="ECO:0000259" key="2">
    <source>
        <dbReference type="Pfam" id="PF00144"/>
    </source>
</evidence>
<keyword evidence="4" id="KW-1185">Reference proteome</keyword>
<dbReference type="SUPFAM" id="SSF56601">
    <property type="entry name" value="beta-lactamase/transpeptidase-like"/>
    <property type="match status" value="1"/>
</dbReference>
<evidence type="ECO:0000313" key="3">
    <source>
        <dbReference type="EMBL" id="QOV90035.1"/>
    </source>
</evidence>
<feature type="domain" description="Beta-lactamase-related" evidence="2">
    <location>
        <begin position="25"/>
        <end position="352"/>
    </location>
</feature>
<sequence length="378" mass="40371">MTMTAARAADAPPKLPGVSEKMLTFVKDSEVSGVVTLVANSDGIIHLSAEGLADIEANKPMQPDSLFWIASMTKPVTGVAMMMLVDEGKLAIDDPVAKYIPEFANLKKPDGSPANLTVRHLMTHTSGLSEVSPEVGKTATKLADLIPSFLSKPTQFVPGSKWQYCQSGINTGGRIVEVISGMSYPEFLQKRLFDPLGMTDTSFYPPKEKLDRLADSYKKDGMKLAAVPIAFLNGKSPSDTNRYPLANGGLFSTAKDYGTFLRMVLNKGSLDGKTYLSPKAVEQMTSVLSGDVVTGFTPGNGWGFGWCIIREPQGVSAKLSPGSHGHGGAYGTQAWIDPKAGLAHVLMIQRTNFSNPGGSDGSPVRQGFHEAVSEALKK</sequence>
<gene>
    <name evidence="3" type="ORF">IPV69_01280</name>
</gene>
<accession>A0A7M2WX11</accession>
<organism evidence="3 4">
    <name type="scientific">Humisphaera borealis</name>
    <dbReference type="NCBI Taxonomy" id="2807512"/>
    <lineage>
        <taxon>Bacteria</taxon>
        <taxon>Pseudomonadati</taxon>
        <taxon>Planctomycetota</taxon>
        <taxon>Phycisphaerae</taxon>
        <taxon>Tepidisphaerales</taxon>
        <taxon>Tepidisphaeraceae</taxon>
        <taxon>Humisphaera</taxon>
    </lineage>
</organism>
<dbReference type="Proteomes" id="UP000593765">
    <property type="component" value="Chromosome"/>
</dbReference>
<dbReference type="Gene3D" id="3.40.710.10">
    <property type="entry name" value="DD-peptidase/beta-lactamase superfamily"/>
    <property type="match status" value="1"/>
</dbReference>
<reference evidence="3 4" key="1">
    <citation type="submission" date="2020-10" db="EMBL/GenBank/DDBJ databases">
        <title>Wide distribution of Phycisphaera-like planctomycetes from WD2101 soil group in peatlands and genome analysis of the first cultivated representative.</title>
        <authorList>
            <person name="Dedysh S.N."/>
            <person name="Beletsky A.V."/>
            <person name="Ivanova A."/>
            <person name="Kulichevskaya I.S."/>
            <person name="Suzina N.E."/>
            <person name="Philippov D.A."/>
            <person name="Rakitin A.L."/>
            <person name="Mardanov A.V."/>
            <person name="Ravin N.V."/>
        </authorList>
    </citation>
    <scope>NUCLEOTIDE SEQUENCE [LARGE SCALE GENOMIC DNA]</scope>
    <source>
        <strain evidence="3 4">M1803</strain>
    </source>
</reference>
<feature type="region of interest" description="Disordered" evidence="1">
    <location>
        <begin position="354"/>
        <end position="378"/>
    </location>
</feature>
<name>A0A7M2WX11_9BACT</name>
<proteinExistence type="predicted"/>
<evidence type="ECO:0000256" key="1">
    <source>
        <dbReference type="SAM" id="MobiDB-lite"/>
    </source>
</evidence>
<dbReference type="EMBL" id="CP063458">
    <property type="protein sequence ID" value="QOV90035.1"/>
    <property type="molecule type" value="Genomic_DNA"/>
</dbReference>
<dbReference type="RefSeq" id="WP_206293104.1">
    <property type="nucleotide sequence ID" value="NZ_CP063458.1"/>
</dbReference>
<dbReference type="PANTHER" id="PTHR43283:SF3">
    <property type="entry name" value="BETA-LACTAMASE FAMILY PROTEIN (AFU_ORTHOLOGUE AFUA_5G07500)"/>
    <property type="match status" value="1"/>
</dbReference>
<dbReference type="InterPro" id="IPR012338">
    <property type="entry name" value="Beta-lactam/transpept-like"/>
</dbReference>
<dbReference type="AlphaFoldDB" id="A0A7M2WX11"/>
<dbReference type="Pfam" id="PF00144">
    <property type="entry name" value="Beta-lactamase"/>
    <property type="match status" value="1"/>
</dbReference>